<proteinExistence type="predicted"/>
<comment type="caution">
    <text evidence="2">The sequence shown here is derived from an EMBL/GenBank/DDBJ whole genome shotgun (WGS) entry which is preliminary data.</text>
</comment>
<gene>
    <name evidence="2" type="ORF">X943_000044</name>
</gene>
<organism evidence="2 3">
    <name type="scientific">Babesia divergens</name>
    <dbReference type="NCBI Taxonomy" id="32595"/>
    <lineage>
        <taxon>Eukaryota</taxon>
        <taxon>Sar</taxon>
        <taxon>Alveolata</taxon>
        <taxon>Apicomplexa</taxon>
        <taxon>Aconoidasida</taxon>
        <taxon>Piroplasmida</taxon>
        <taxon>Babesiidae</taxon>
        <taxon>Babesia</taxon>
    </lineage>
</organism>
<reference evidence="2" key="1">
    <citation type="journal article" date="2014" name="Nucleic Acids Res.">
        <title>The evolutionary dynamics of variant antigen genes in Babesia reveal a history of genomic innovation underlying host-parasite interaction.</title>
        <authorList>
            <person name="Jackson A.P."/>
            <person name="Otto T.D."/>
            <person name="Darby A."/>
            <person name="Ramaprasad A."/>
            <person name="Xia D."/>
            <person name="Echaide I.E."/>
            <person name="Farber M."/>
            <person name="Gahlot S."/>
            <person name="Gamble J."/>
            <person name="Gupta D."/>
            <person name="Gupta Y."/>
            <person name="Jackson L."/>
            <person name="Malandrin L."/>
            <person name="Malas T.B."/>
            <person name="Moussa E."/>
            <person name="Nair M."/>
            <person name="Reid A.J."/>
            <person name="Sanders M."/>
            <person name="Sharma J."/>
            <person name="Tracey A."/>
            <person name="Quail M.A."/>
            <person name="Weir W."/>
            <person name="Wastling J.M."/>
            <person name="Hall N."/>
            <person name="Willadsen P."/>
            <person name="Lingelbach K."/>
            <person name="Shiels B."/>
            <person name="Tait A."/>
            <person name="Berriman M."/>
            <person name="Allred D.R."/>
            <person name="Pain A."/>
        </authorList>
    </citation>
    <scope>NUCLEOTIDE SEQUENCE</scope>
    <source>
        <strain evidence="2">1802A</strain>
    </source>
</reference>
<keyword evidence="3" id="KW-1185">Reference proteome</keyword>
<dbReference type="AlphaFoldDB" id="A0AAD9LFH0"/>
<feature type="region of interest" description="Disordered" evidence="1">
    <location>
        <begin position="328"/>
        <end position="358"/>
    </location>
</feature>
<feature type="compositionally biased region" description="Basic and acidic residues" evidence="1">
    <location>
        <begin position="1"/>
        <end position="27"/>
    </location>
</feature>
<evidence type="ECO:0000313" key="2">
    <source>
        <dbReference type="EMBL" id="KAK1934685.1"/>
    </source>
</evidence>
<evidence type="ECO:0000313" key="3">
    <source>
        <dbReference type="Proteomes" id="UP001195914"/>
    </source>
</evidence>
<protein>
    <submittedName>
        <fullName evidence="2">Uncharacterized protein</fullName>
    </submittedName>
</protein>
<dbReference type="EMBL" id="JAHBMH010000062">
    <property type="protein sequence ID" value="KAK1934685.1"/>
    <property type="molecule type" value="Genomic_DNA"/>
</dbReference>
<feature type="compositionally biased region" description="Polar residues" evidence="1">
    <location>
        <begin position="328"/>
        <end position="340"/>
    </location>
</feature>
<name>A0AAD9LFH0_BABDI</name>
<reference evidence="2" key="2">
    <citation type="submission" date="2021-05" db="EMBL/GenBank/DDBJ databases">
        <authorList>
            <person name="Pain A."/>
        </authorList>
    </citation>
    <scope>NUCLEOTIDE SEQUENCE</scope>
    <source>
        <strain evidence="2">1802A</strain>
    </source>
</reference>
<dbReference type="Proteomes" id="UP001195914">
    <property type="component" value="Unassembled WGS sequence"/>
</dbReference>
<accession>A0AAD9LFH0</accession>
<feature type="compositionally biased region" description="Polar residues" evidence="1">
    <location>
        <begin position="29"/>
        <end position="43"/>
    </location>
</feature>
<feature type="region of interest" description="Disordered" evidence="1">
    <location>
        <begin position="1"/>
        <end position="60"/>
    </location>
</feature>
<feature type="compositionally biased region" description="Basic residues" evidence="1">
    <location>
        <begin position="345"/>
        <end position="354"/>
    </location>
</feature>
<sequence>MQSGTETKDGEVAVEVPETKPKSEVLSEKSVNQMGDPSTSNASLPAKGASASQVAGEEGKAERYPNILRITDDDRERASRFKELPFARRKHISFYLPQEDDKKPTPDHAAYAPALEVPLKYASGTTIRNEADKPKVVATLWKNGAVKPSTEVEEPIYDETEVTPMPPVEVDEHIYEEAEVSSIPPDETYEPIYDEAELSSIPPDETYEPIYDEAELSSIPPDETYEPIYDDLYSEYSSLNLENDAKLGVVPEKETVYSSLLFNLRKVPEGPVEPNSPVYSPVYEPSYDNLHLYGNTTGYNSTNKDSKPPTEEPLYDVVPLELVAVDTSPSAGTSYGSDSPTIRKPLPKKPRKNGRSPLCHYNNVAAVSGAKLDDITRSPAPTKTPAREPETFTDHFNDGIEQASGGIKAGFKTLGSYASKQANATKRGFLKVGSVVGNALGAAGNCGKYFALLIRRTTGDALAKLYARIVPEPQY</sequence>
<evidence type="ECO:0000256" key="1">
    <source>
        <dbReference type="SAM" id="MobiDB-lite"/>
    </source>
</evidence>